<proteinExistence type="predicted"/>
<dbReference type="Pfam" id="PF02486">
    <property type="entry name" value="Rep_trans"/>
    <property type="match status" value="1"/>
</dbReference>
<organism evidence="2">
    <name type="scientific">biofilter metagenome</name>
    <dbReference type="NCBI Taxonomy" id="1070537"/>
    <lineage>
        <taxon>unclassified sequences</taxon>
        <taxon>metagenomes</taxon>
        <taxon>ecological metagenomes</taxon>
    </lineage>
</organism>
<gene>
    <name evidence="2" type="ORF">MCM2015_pMC5_5</name>
</gene>
<reference evidence="2" key="1">
    <citation type="journal article" date="2016" name="Sci. Rep.">
        <title>Genomics of high molecular weight plasmids isolated from an on-farm biopurification system.</title>
        <authorList>
            <person name="Martini M.C."/>
            <person name="Wibberg D."/>
            <person name="Lozano M."/>
            <person name="Torres Tejerizo G."/>
            <person name="Albicoro F.J."/>
            <person name="Jaenicke S."/>
            <person name="van Elsas J.D."/>
            <person name="Petroni A."/>
            <person name="Garcillan-Barcia M.P."/>
            <person name="de la Cruz F."/>
            <person name="Schluter A."/>
            <person name="Puhler A."/>
            <person name="Pistorio M."/>
            <person name="Lagares A."/>
            <person name="Del Papa M.F."/>
        </authorList>
    </citation>
    <scope>NUCLEOTIDE SEQUENCE</scope>
    <source>
        <plasmid evidence="2">pMC5</plasmid>
    </source>
</reference>
<geneLocation type="plasmid" evidence="2">
    <name>pMC5</name>
</geneLocation>
<sequence>MDTIEGKENNVFLIDWLAFTVPVKVDSIGKKGVEDVLNALNLNEWPWQPQEKGRNGYNRSLKLQEYATVYFNEIKYTEIPSDREDLLERYKKMGVNVEFTGKGCRIVEKTFEWVEFLIQILEIGGRITRLDVALDDFNELLDFSVIENKIKNGEIISLTRTRKVDERFEFSKREDFDNRGESKGKTLYFGKRGSEFLLRLYDKKKEQENKKIFVEYDSWQRYEMELRKEKAIDFVKHLCEGMELAELYLAVLNAHIRFVDPVPNQKNRSRWPISDFWKDFLNDTKKVKLDRKNLEPQINKSIEWFDSSVFATMQLLAEVAELGGVDLFEILKNVPKKERSERHKEMLKDFKSLETSEKQDILKKIASIGR</sequence>
<accession>A0A193SBR1</accession>
<protein>
    <submittedName>
        <fullName evidence="2">Putative DNA relaxase nicK</fullName>
    </submittedName>
</protein>
<name>A0A193SBR1_9ZZZZ</name>
<keyword evidence="2" id="KW-0614">Plasmid</keyword>
<dbReference type="AlphaFoldDB" id="A0A193SBR1"/>
<dbReference type="EMBL" id="LT158605">
    <property type="protein sequence ID" value="CVK35575.1"/>
    <property type="molecule type" value="Genomic_DNA"/>
</dbReference>
<feature type="domain" description="Replication initiation protein-like C-terminal" evidence="1">
    <location>
        <begin position="126"/>
        <end position="321"/>
    </location>
</feature>
<evidence type="ECO:0000259" key="1">
    <source>
        <dbReference type="Pfam" id="PF02486"/>
    </source>
</evidence>
<dbReference type="InterPro" id="IPR003491">
    <property type="entry name" value="REP-like_C"/>
</dbReference>
<evidence type="ECO:0000313" key="2">
    <source>
        <dbReference type="EMBL" id="CVK35575.1"/>
    </source>
</evidence>